<sequence length="185" mass="21185">MNKVCRVLEDAGLTVEPDKCKFARQSVEYLGHTISGKGVKPKRCDDSLTDLHFPRGPDESTREVRDTRKTHDSLTANARELFCRHLEFLLKRVDGLAVVRFVNSTWMFGKAMCHVSRFVQYCSLHVSTLTLTAIALDRHQVILNPLKPRMSLTKGVLSISIIWVMATCFSLPHAIYQKLFQFNYR</sequence>
<comment type="subcellular location">
    <subcellularLocation>
        <location evidence="1">Membrane</location>
        <topology evidence="1">Multi-pass membrane protein</topology>
    </subcellularLocation>
</comment>
<dbReference type="SUPFAM" id="SSF56672">
    <property type="entry name" value="DNA/RNA polymerases"/>
    <property type="match status" value="1"/>
</dbReference>
<dbReference type="Gene3D" id="3.30.70.270">
    <property type="match status" value="1"/>
</dbReference>
<proteinExistence type="predicted"/>
<evidence type="ECO:0000313" key="11">
    <source>
        <dbReference type="Proteomes" id="UP001066276"/>
    </source>
</evidence>
<dbReference type="InterPro" id="IPR000276">
    <property type="entry name" value="GPCR_Rhodpsn"/>
</dbReference>
<dbReference type="AlphaFoldDB" id="A0AAV7V6P5"/>
<feature type="transmembrane region" description="Helical" evidence="8">
    <location>
        <begin position="156"/>
        <end position="176"/>
    </location>
</feature>
<dbReference type="InterPro" id="IPR043502">
    <property type="entry name" value="DNA/RNA_pol_sf"/>
</dbReference>
<dbReference type="GO" id="GO:0042923">
    <property type="term" value="F:neuropeptide binding"/>
    <property type="evidence" value="ECO:0007669"/>
    <property type="project" value="TreeGrafter"/>
</dbReference>
<dbReference type="GO" id="GO:0043005">
    <property type="term" value="C:neuron projection"/>
    <property type="evidence" value="ECO:0007669"/>
    <property type="project" value="TreeGrafter"/>
</dbReference>
<evidence type="ECO:0000313" key="10">
    <source>
        <dbReference type="EMBL" id="KAJ1197148.1"/>
    </source>
</evidence>
<dbReference type="Proteomes" id="UP001066276">
    <property type="component" value="Chromosome 2_1"/>
</dbReference>
<comment type="caution">
    <text evidence="10">The sequence shown here is derived from an EMBL/GenBank/DDBJ whole genome shotgun (WGS) entry which is preliminary data.</text>
</comment>
<reference evidence="10" key="1">
    <citation type="journal article" date="2022" name="bioRxiv">
        <title>Sequencing and chromosome-scale assembly of the giantPleurodeles waltlgenome.</title>
        <authorList>
            <person name="Brown T."/>
            <person name="Elewa A."/>
            <person name="Iarovenko S."/>
            <person name="Subramanian E."/>
            <person name="Araus A.J."/>
            <person name="Petzold A."/>
            <person name="Susuki M."/>
            <person name="Suzuki K.-i.T."/>
            <person name="Hayashi T."/>
            <person name="Toyoda A."/>
            <person name="Oliveira C."/>
            <person name="Osipova E."/>
            <person name="Leigh N.D."/>
            <person name="Simon A."/>
            <person name="Yun M.H."/>
        </authorList>
    </citation>
    <scope>NUCLEOTIDE SEQUENCE</scope>
    <source>
        <strain evidence="10">20211129_DDA</strain>
        <tissue evidence="10">Liver</tissue>
    </source>
</reference>
<organism evidence="10 11">
    <name type="scientific">Pleurodeles waltl</name>
    <name type="common">Iberian ribbed newt</name>
    <dbReference type="NCBI Taxonomy" id="8319"/>
    <lineage>
        <taxon>Eukaryota</taxon>
        <taxon>Metazoa</taxon>
        <taxon>Chordata</taxon>
        <taxon>Craniata</taxon>
        <taxon>Vertebrata</taxon>
        <taxon>Euteleostomi</taxon>
        <taxon>Amphibia</taxon>
        <taxon>Batrachia</taxon>
        <taxon>Caudata</taxon>
        <taxon>Salamandroidea</taxon>
        <taxon>Salamandridae</taxon>
        <taxon>Pleurodelinae</taxon>
        <taxon>Pleurodeles</taxon>
    </lineage>
</organism>
<keyword evidence="2 8" id="KW-0812">Transmembrane</keyword>
<dbReference type="GO" id="GO:0008188">
    <property type="term" value="F:neuropeptide receptor activity"/>
    <property type="evidence" value="ECO:0007669"/>
    <property type="project" value="TreeGrafter"/>
</dbReference>
<dbReference type="Pfam" id="PF00001">
    <property type="entry name" value="7tm_1"/>
    <property type="match status" value="1"/>
</dbReference>
<dbReference type="InterPro" id="IPR043128">
    <property type="entry name" value="Rev_trsase/Diguanyl_cyclase"/>
</dbReference>
<gene>
    <name evidence="10" type="ORF">NDU88_001010</name>
</gene>
<dbReference type="PANTHER" id="PTHR24235">
    <property type="entry name" value="NEUROPEPTIDE Y RECEPTOR"/>
    <property type="match status" value="1"/>
</dbReference>
<evidence type="ECO:0000259" key="9">
    <source>
        <dbReference type="PROSITE" id="PS50262"/>
    </source>
</evidence>
<dbReference type="InterPro" id="IPR017452">
    <property type="entry name" value="GPCR_Rhodpsn_7TM"/>
</dbReference>
<keyword evidence="4" id="KW-0297">G-protein coupled receptor</keyword>
<protein>
    <recommendedName>
        <fullName evidence="9">G-protein coupled receptors family 1 profile domain-containing protein</fullName>
    </recommendedName>
</protein>
<keyword evidence="5 8" id="KW-0472">Membrane</keyword>
<keyword evidence="7" id="KW-0807">Transducer</keyword>
<dbReference type="GO" id="GO:0005886">
    <property type="term" value="C:plasma membrane"/>
    <property type="evidence" value="ECO:0007669"/>
    <property type="project" value="TreeGrafter"/>
</dbReference>
<evidence type="ECO:0000256" key="4">
    <source>
        <dbReference type="ARBA" id="ARBA00023040"/>
    </source>
</evidence>
<evidence type="ECO:0000256" key="2">
    <source>
        <dbReference type="ARBA" id="ARBA00022692"/>
    </source>
</evidence>
<evidence type="ECO:0000256" key="5">
    <source>
        <dbReference type="ARBA" id="ARBA00023136"/>
    </source>
</evidence>
<keyword evidence="6" id="KW-0675">Receptor</keyword>
<dbReference type="EMBL" id="JANPWB010000003">
    <property type="protein sequence ID" value="KAJ1197148.1"/>
    <property type="molecule type" value="Genomic_DNA"/>
</dbReference>
<dbReference type="Gene3D" id="1.20.1070.10">
    <property type="entry name" value="Rhodopsin 7-helix transmembrane proteins"/>
    <property type="match status" value="1"/>
</dbReference>
<dbReference type="PANTHER" id="PTHR24235:SF29">
    <property type="entry name" value="GH23382P"/>
    <property type="match status" value="1"/>
</dbReference>
<accession>A0AAV7V6P5</accession>
<name>A0AAV7V6P5_PLEWA</name>
<keyword evidence="3 8" id="KW-1133">Transmembrane helix</keyword>
<dbReference type="PROSITE" id="PS00237">
    <property type="entry name" value="G_PROTEIN_RECEP_F1_1"/>
    <property type="match status" value="1"/>
</dbReference>
<evidence type="ECO:0000256" key="3">
    <source>
        <dbReference type="ARBA" id="ARBA00022989"/>
    </source>
</evidence>
<feature type="domain" description="G-protein coupled receptors family 1 profile" evidence="9">
    <location>
        <begin position="96"/>
        <end position="185"/>
    </location>
</feature>
<evidence type="ECO:0000256" key="8">
    <source>
        <dbReference type="SAM" id="Phobius"/>
    </source>
</evidence>
<evidence type="ECO:0000256" key="7">
    <source>
        <dbReference type="ARBA" id="ARBA00023224"/>
    </source>
</evidence>
<evidence type="ECO:0000256" key="6">
    <source>
        <dbReference type="ARBA" id="ARBA00023170"/>
    </source>
</evidence>
<evidence type="ECO:0000256" key="1">
    <source>
        <dbReference type="ARBA" id="ARBA00004141"/>
    </source>
</evidence>
<dbReference type="PROSITE" id="PS50262">
    <property type="entry name" value="G_PROTEIN_RECEP_F1_2"/>
    <property type="match status" value="1"/>
</dbReference>
<keyword evidence="11" id="KW-1185">Reference proteome</keyword>
<dbReference type="SUPFAM" id="SSF81321">
    <property type="entry name" value="Family A G protein-coupled receptor-like"/>
    <property type="match status" value="1"/>
</dbReference>